<feature type="region of interest" description="Disordered" evidence="5">
    <location>
        <begin position="3892"/>
        <end position="3923"/>
    </location>
</feature>
<dbReference type="EMBL" id="CALNXK010000296">
    <property type="protein sequence ID" value="CAH3181436.1"/>
    <property type="molecule type" value="Genomic_DNA"/>
</dbReference>
<dbReference type="PROSITE" id="PS50002">
    <property type="entry name" value="SH3"/>
    <property type="match status" value="4"/>
</dbReference>
<evidence type="ECO:0000313" key="7">
    <source>
        <dbReference type="EMBL" id="CAH3181436.1"/>
    </source>
</evidence>
<feature type="compositionally biased region" description="Polar residues" evidence="5">
    <location>
        <begin position="3310"/>
        <end position="3319"/>
    </location>
</feature>
<evidence type="ECO:0000256" key="1">
    <source>
        <dbReference type="ARBA" id="ARBA00022443"/>
    </source>
</evidence>
<feature type="compositionally biased region" description="Polar residues" evidence="5">
    <location>
        <begin position="1805"/>
        <end position="1820"/>
    </location>
</feature>
<dbReference type="Pfam" id="PF25523">
    <property type="entry name" value="Ig_RIMBP2"/>
    <property type="match status" value="1"/>
</dbReference>
<feature type="region of interest" description="Disordered" evidence="5">
    <location>
        <begin position="3584"/>
        <end position="3622"/>
    </location>
</feature>
<gene>
    <name evidence="7" type="ORF">PLOB_00024651</name>
</gene>
<feature type="region of interest" description="Disordered" evidence="5">
    <location>
        <begin position="1803"/>
        <end position="1844"/>
    </location>
</feature>
<dbReference type="Gene3D" id="2.30.30.40">
    <property type="entry name" value="SH3 Domains"/>
    <property type="match status" value="4"/>
</dbReference>
<feature type="compositionally biased region" description="Polar residues" evidence="5">
    <location>
        <begin position="3606"/>
        <end position="3617"/>
    </location>
</feature>
<feature type="domain" description="SH3" evidence="6">
    <location>
        <begin position="3927"/>
        <end position="3994"/>
    </location>
</feature>
<organism evidence="7 8">
    <name type="scientific">Porites lobata</name>
    <dbReference type="NCBI Taxonomy" id="104759"/>
    <lineage>
        <taxon>Eukaryota</taxon>
        <taxon>Metazoa</taxon>
        <taxon>Cnidaria</taxon>
        <taxon>Anthozoa</taxon>
        <taxon>Hexacorallia</taxon>
        <taxon>Scleractinia</taxon>
        <taxon>Fungiina</taxon>
        <taxon>Poritidae</taxon>
        <taxon>Porites</taxon>
    </lineage>
</organism>
<evidence type="ECO:0000256" key="2">
    <source>
        <dbReference type="ARBA" id="ARBA00022737"/>
    </source>
</evidence>
<feature type="coiled-coil region" evidence="4">
    <location>
        <begin position="2936"/>
        <end position="3299"/>
    </location>
</feature>
<evidence type="ECO:0000256" key="5">
    <source>
        <dbReference type="SAM" id="MobiDB-lite"/>
    </source>
</evidence>
<dbReference type="InterPro" id="IPR036028">
    <property type="entry name" value="SH3-like_dom_sf"/>
</dbReference>
<evidence type="ECO:0000313" key="8">
    <source>
        <dbReference type="Proteomes" id="UP001159405"/>
    </source>
</evidence>
<evidence type="ECO:0000256" key="4">
    <source>
        <dbReference type="SAM" id="Coils"/>
    </source>
</evidence>
<feature type="region of interest" description="Disordered" evidence="5">
    <location>
        <begin position="3663"/>
        <end position="3702"/>
    </location>
</feature>
<proteinExistence type="predicted"/>
<dbReference type="InterPro" id="IPR057884">
    <property type="entry name" value="FN3_RIM-BP1/2/3"/>
</dbReference>
<keyword evidence="2" id="KW-0677">Repeat</keyword>
<feature type="region of interest" description="Disordered" evidence="5">
    <location>
        <begin position="3310"/>
        <end position="3343"/>
    </location>
</feature>
<dbReference type="CDD" id="cd11851">
    <property type="entry name" value="SH3_RIM-BP"/>
    <property type="match status" value="1"/>
</dbReference>
<dbReference type="PANTHER" id="PTHR14234:SF19">
    <property type="entry name" value="RIM-BINDING PROTEIN, ISOFORM F"/>
    <property type="match status" value="1"/>
</dbReference>
<feature type="compositionally biased region" description="Polar residues" evidence="5">
    <location>
        <begin position="2813"/>
        <end position="2823"/>
    </location>
</feature>
<dbReference type="SUPFAM" id="SSF50044">
    <property type="entry name" value="SH3-domain"/>
    <property type="match status" value="4"/>
</dbReference>
<dbReference type="Gene3D" id="2.60.40.10">
    <property type="entry name" value="Immunoglobulins"/>
    <property type="match status" value="1"/>
</dbReference>
<feature type="coiled-coil region" evidence="4">
    <location>
        <begin position="32"/>
        <end position="154"/>
    </location>
</feature>
<feature type="compositionally biased region" description="Pro residues" evidence="5">
    <location>
        <begin position="2754"/>
        <end position="2776"/>
    </location>
</feature>
<dbReference type="PANTHER" id="PTHR14234">
    <property type="entry name" value="RIM BINDING PROTEIN-RELATED"/>
    <property type="match status" value="1"/>
</dbReference>
<keyword evidence="4" id="KW-0175">Coiled coil</keyword>
<dbReference type="Proteomes" id="UP001159405">
    <property type="component" value="Unassembled WGS sequence"/>
</dbReference>
<sequence length="4012" mass="456087">MAVEDDDALSVHSDFSEFSEMSSSEDTDSKRIKKLAKELLALERAYALLQAHVGSAVDAERDEMEKQQLQSDLLESQTRIHELERMMADGGQGTGTEELSQLQADNRALYQQLVATEKERDKAHSELTKYSEDVRELKDQRDLLEFELEEMSQLSTTGSEDWDSRRARSTCSLEAFSSPSREDNLSGSLSLEEIKACLEELETEKENELSPLQQSGLKQARMMLESMAEKINHMEITESALRDKVRDLDLGYNSESLKSEFQESRRLSVFTCDKESLTDLQWVELEDKLPQIEAHAYSRPGDLHISGIKEDTCSMTDLGWEDLISMEMVYRKHMNALPYDNENGDGQRDLEHEDKECMTDLAWQELVELEESYRNNLKDLFPLDAADEHSMCKGERNTVDIETMTDLDFEELEEIESCYHRYLDEKVSVKSRDETETMTEIVWEELLQRTNSEVYLSLSEAINEKVTKRNFDVNEVGIMTDLELSELAKIEEKYLRYVEHESNINIQKEELVEVLPEIVLDTFPEDNIVNTKEEYAMTDLTWNDIINLQDNCYDYERNVQDLERKLATFKVQKDEKSSGTEMSFTDLRFDELIGLEAKCSGYKSVIKELEGKLAQYERNDARFNVGTKDAETMTDVSEDMIDNEGLPVAVLANFPSDIQTKDECDMTDVVWDEVVDLKNTYQDYRENLEEMKQKLAQFDVEKDDKESITDIAMQDLADLESMYKEHLREADSDTNSVLSHAEKESRECMTELTFIEITELEDFYIENAAREMAVSPIVEKWEQESMTDITLDDMQYLEEAEYFVTRNSRAAEKLDKYTVTELTIHDLVNLQEIATRSELLQGAEKVEVATLTNLTIPDLEFLEDNYDVHQNCPVRAADTLRKEHIGVGTELTGEDLKYWEDVEAAHEECLLDKEGEEGCEEKQDAEIMTDLTIADLQYLEEVDAAHEECLLDKQEELKGKETIVERESIEIMTDMTISHLQYLEEVEAAHEECLVDKQEELEGKEAFAEKESVEIMTDMSISDLQYLQEVEAAHEECLVDRQEELKVKEAYVEKENVEIMTDMSISDLQHLEEVEAAHEECLVDRQEEIGGNEAIVEKESIEIMTDMSISDLQYLEEVEAAHEECLVDKKEEIDGNEAIVEKESIEIMTDMSISDLQYLEEVEAAHEECLVDRKEEIDGNEAIVEKESIEIMTDMGIFDLQYLEEVEAAHEECLVNRQEEIDGNEAIVEKESIEIMTDMTISDLQYLEEVEAAYEECLVDKQEELERNEATVERESIEIMTDMTISYLQYLEEESKAKTTDSEKLSVGTMTEMTKLDLRNFESIAFEKGKTKTPKPWKRRSRSSSLTDYHDYRYHHHHKNTMTEITGNILDYYEEIDVLYKENMVEFDELKRLHYVEKEEKDAMTDVTFEDLKDLEQKSLLWREKADEPAGGVAKDDAEVMTDLTTAELEYFEEAESLLRKISGENGGMAPKDEKEVLTDLKSSDIEYLQVLADIYDDGSRGVDVEVEAEKCDKETETELRLVDIRDLEDQVISEAAIKSTHAVKEAVNDNLVPETLVNLQAELDFLPILDEPEYIFDDEDNENDIQRAETGIMTEMTIANIRDLEDQRNNNLYRRDDGVELTRRVEASVQCDLEDVTSLMQELTREAENKGEDIPAWFVSALRLRQPEGGFNPVHIVVRESDSVDAFPAVEFQDLQSQSQDDVEETPIANNFGNSVIPPEDSPRSLRDTPIDKMILESLIVEEGDASSKEVGIQCDLIDFLAMLEEYHRNTGEDVTPWFVSAMNMSRDDTGYDPVEVMLRTRSDSNLVQDDPKTSSLTMELSRPPAPPRSSTFTVDLSPDGQEEELQAEISQADSADPLLASQDGSDSVFNRTDESFVPPTTEETDVLTEMPQSSSAVNRFDRFLKERKDSELFNLQALKENLDTSSGEATLDVKTLKELEEENEILKRQVEENAKNAEELEKELAALKENVESVGDLDGENESQDVDELQNEIAVLREKVELIEDLEEENQLLKEEVALLGEAASARDLDEENQVRDMEEMKNEIATLRDKVESAKFLDEENKEMQNEIAALKEKIQSADDFKEENQLLKDEITTLKDTVMARELEEEKQLQNMEDLQSEIASLEDKEKTAKRLEEENQQLKEEINILRETASVRSLEEENQFKTMEEMKSEIAALKEKVKLGRDLEEENQSLREEINILRESLRVEFRGNVRSAKGLEKEQQLQNVEELQTEIATLKEKVESLKNTEEEKHMLKEEISALRDAASVRDSEEENRLQSVEEMRNEIAVLKGNVESSQDLEEENQLLREEINVLKESATVERLENEQLMEKIQDLEQSTARVVDRLEEENSILKQNIQILEDSTTNMKDLEEENVQLRKKLESLGTVRNVTALEEENSLLKEKIRSFEESSAGDMPNDEFELLKLKIHQLKEAEKQIGALNENNMALREHIDFLQIERKNVRENWSEMDPSEQLGKVRLLLVQELGLTASEVESVLGSCDLESLVSSGMATPRTDLNNLGEYFEQVSGVRHAKKGAAPPFLSPVSSRFIFEGVQAEVPGGVHLLKLLQVTPDGTVPENIAKELAKLKEENRTLYEELMELRRKIKAREVAQRLHEATQTDPGYTEEVITPQVRATVASEIRYLGDSFFEPSPPGPSIEIESLTLGGQDGLVRYPGANEAMPSYNENIRDSDELISEPELISSQRNLDSVMDDIDRRIQDLQSFDDEDAAGMDRPRTDTSDLVVFDSDDDGDLPPLPESSPPPPPSVPPPDFPDASPPILDCGIESLLSSPPRDAATLRASSRARSHSENKGTSEPSQPSSRVESPVFVEEPTLVLASDPSELGGTYSEPPTVSPPSDRRPTGLGSNKVPPKVFPKPKKTLKMRQAGQLHKPLVTYDNGHVTPKAETQWSRDEEDGVIPPRGIVLNRAASINRGEIDALNEKIGFLERQLKNKENVIRSMKSEASDLEIRSLLERKEREMKILDEDVSFLKKENQKKERELLTKIGEMNKKNYEVEQWKAEANNSERQRQRMEAAYMNLQNQMKNLQGAEVKLTELRGKYSGIEKQNFELSEKVKKLEKTEKEFKKLEHNIQLLQTQVQEMDIVEQDRNNLLEKMKRIENQRDDLLRKGRVVESERNDFLRNNKLMEMQRDDLENRCVLLQKTNATLNSRLAELERDVKEAQTKMHDSQHERNYLQVQLDKMESEKNEMQKRLAITTQERNSLENQVAELQELSRDHVKLEDGFHTLRVKRAESTREKDDAEMQIPTLKAKIALLKKACKEKDDLVEKLSEEIRDLRHAIASSALDDLSKIQTSGSTPKNVVKLSTKREKGRQKAEGEPQDVVSERLKSKLDKQALRRSPRAFAPSPPGTKKAKRFVALFDYDPDKSPASEHPEIELKLTEGDFLTVFGDMDSNGYFEADVNGERGLVPSLYVDEIEDDSDSEVGLEELLSRSLRAPVKDVPSYKSNQLLLQREKKSSGRITPSSDTSSVGSESRRCMVTLCDYDPYQSGASGRPSQEQLSFRKGDIMTAYGDMDVNGFYHVDLNGQLGFVPCHLIEEFAPSSFLQTASSRAPEQILGMLEKIQRPEERKAGTSSDAFTPAGAVTNDYSTHAPSDVTLSRDTRLPVSPLPNVGLVRFKPSPEVANLGPSSKGAIIPVNTIQSSQPANPSVVPASSFSPSKQVVPVSSNRSRSSRKARPSPPSFFRVLRPVNHDAMLLGWSLPGMDEFGRSNNLTVKGYKIYANSDVHLEVRSPYMAKALVEDVDLRFPIKFSMKTVAENGSSSEAISVTFSDTIKRSLMDSYGESFEDSEDDQNQFRTFVALYDYDPFKSSPNPNPASELSFKEGDILRVFDTSRKDGFFVGKLKRKTGLIPSNFVEEVAVASPRRLAAAKKRQAALSSPTRPFSRESGSSGGIGSPSLAPKEQAPLQRKMMVALYDYNPEIQSPQDNPDSELAFKKGQIIAVLGEMRADGFFQGDMNGQLGLVPGSFIEEYTNGGTDSGRPHRHLGGLNRV</sequence>
<feature type="domain" description="SH3" evidence="6">
    <location>
        <begin position="3814"/>
        <end position="3881"/>
    </location>
</feature>
<dbReference type="InterPro" id="IPR040325">
    <property type="entry name" value="RIMBP1/2/3"/>
</dbReference>
<feature type="region of interest" description="Disordered" evidence="5">
    <location>
        <begin position="2723"/>
        <end position="2878"/>
    </location>
</feature>
<dbReference type="Pfam" id="PF07653">
    <property type="entry name" value="SH3_2"/>
    <property type="match status" value="4"/>
</dbReference>
<dbReference type="SUPFAM" id="SSF57997">
    <property type="entry name" value="Tropomyosin"/>
    <property type="match status" value="1"/>
</dbReference>
<protein>
    <recommendedName>
        <fullName evidence="6">SH3 domain-containing protein</fullName>
    </recommendedName>
</protein>
<evidence type="ECO:0000256" key="3">
    <source>
        <dbReference type="PROSITE-ProRule" id="PRU00192"/>
    </source>
</evidence>
<feature type="compositionally biased region" description="Low complexity" evidence="5">
    <location>
        <begin position="3663"/>
        <end position="3690"/>
    </location>
</feature>
<evidence type="ECO:0000259" key="6">
    <source>
        <dbReference type="PROSITE" id="PS50002"/>
    </source>
</evidence>
<comment type="caution">
    <text evidence="7">The sequence shown here is derived from an EMBL/GenBank/DDBJ whole genome shotgun (WGS) entry which is preliminary data.</text>
</comment>
<keyword evidence="8" id="KW-1185">Reference proteome</keyword>
<feature type="coiled-coil region" evidence="4">
    <location>
        <begin position="674"/>
        <end position="708"/>
    </location>
</feature>
<feature type="coiled-coil region" evidence="4">
    <location>
        <begin position="1247"/>
        <end position="1278"/>
    </location>
</feature>
<dbReference type="PRINTS" id="PR00452">
    <property type="entry name" value="SH3DOMAIN"/>
</dbReference>
<feature type="domain" description="SH3" evidence="6">
    <location>
        <begin position="3493"/>
        <end position="3561"/>
    </location>
</feature>
<feature type="coiled-coil region" evidence="4">
    <location>
        <begin position="545"/>
        <end position="572"/>
    </location>
</feature>
<reference evidence="7 8" key="1">
    <citation type="submission" date="2022-05" db="EMBL/GenBank/DDBJ databases">
        <authorList>
            <consortium name="Genoscope - CEA"/>
            <person name="William W."/>
        </authorList>
    </citation>
    <scope>NUCLEOTIDE SEQUENCE [LARGE SCALE GENOMIC DNA]</scope>
</reference>
<feature type="coiled-coil region" evidence="4">
    <location>
        <begin position="1931"/>
        <end position="2465"/>
    </location>
</feature>
<dbReference type="InterPro" id="IPR001452">
    <property type="entry name" value="SH3_domain"/>
</dbReference>
<feature type="compositionally biased region" description="Basic and acidic residues" evidence="5">
    <location>
        <begin position="3326"/>
        <end position="3343"/>
    </location>
</feature>
<feature type="domain" description="SH3" evidence="6">
    <location>
        <begin position="3371"/>
        <end position="3438"/>
    </location>
</feature>
<keyword evidence="1 3" id="KW-0728">SH3 domain</keyword>
<dbReference type="InterPro" id="IPR013783">
    <property type="entry name" value="Ig-like_fold"/>
</dbReference>
<feature type="region of interest" description="Disordered" evidence="5">
    <location>
        <begin position="1"/>
        <end position="30"/>
    </location>
</feature>
<dbReference type="SMART" id="SM00326">
    <property type="entry name" value="SH3"/>
    <property type="match status" value="4"/>
</dbReference>
<accession>A0ABN8RU78</accession>
<feature type="compositionally biased region" description="Polar residues" evidence="5">
    <location>
        <begin position="3479"/>
        <end position="3492"/>
    </location>
</feature>
<feature type="compositionally biased region" description="Low complexity" evidence="5">
    <location>
        <begin position="2793"/>
        <end position="2803"/>
    </location>
</feature>
<name>A0ABN8RU78_9CNID</name>
<feature type="region of interest" description="Disordered" evidence="5">
    <location>
        <begin position="3472"/>
        <end position="3492"/>
    </location>
</feature>